<accession>A0A1X1TVH4</accession>
<comment type="caution">
    <text evidence="2">The sequence shown here is derived from an EMBL/GenBank/DDBJ whole genome shotgun (WGS) entry which is preliminary data.</text>
</comment>
<evidence type="ECO:0000313" key="3">
    <source>
        <dbReference type="Proteomes" id="UP000193010"/>
    </source>
</evidence>
<evidence type="ECO:0000256" key="1">
    <source>
        <dbReference type="SAM" id="Phobius"/>
    </source>
</evidence>
<dbReference type="EMBL" id="LQOV01000034">
    <property type="protein sequence ID" value="ORV48388.1"/>
    <property type="molecule type" value="Genomic_DNA"/>
</dbReference>
<dbReference type="OrthoDB" id="4761946at2"/>
<dbReference type="RefSeq" id="WP_085226814.1">
    <property type="nucleotide sequence ID" value="NZ_AP022576.1"/>
</dbReference>
<feature type="transmembrane region" description="Helical" evidence="1">
    <location>
        <begin position="28"/>
        <end position="50"/>
    </location>
</feature>
<proteinExistence type="predicted"/>
<protein>
    <submittedName>
        <fullName evidence="2">Uncharacterized protein</fullName>
    </submittedName>
</protein>
<keyword evidence="1" id="KW-0472">Membrane</keyword>
<evidence type="ECO:0000313" key="2">
    <source>
        <dbReference type="EMBL" id="ORV48388.1"/>
    </source>
</evidence>
<keyword evidence="1" id="KW-1133">Transmembrane helix</keyword>
<sequence>MQRGIQAVTAPWRYGAAMSFDPAEWGTVAAWTGALLTGLSVLAAATYYMFDRQRDQRTQASSVLVWLHPHEHGPPKIKIQNLSGKPVFDHRCVIASKTQRQIAKLATKGWTNSGPFSWPTDNKLSYRGGHTFLNYHDGSELYLADGQTVEHLPKLEYNPAVYDYYAAFRDASGQYWAVNARTQRLASALKRRKLGVGRSGLDAT</sequence>
<keyword evidence="1" id="KW-0812">Transmembrane</keyword>
<gene>
    <name evidence="2" type="ORF">AWC05_07710</name>
</gene>
<dbReference type="Proteomes" id="UP000193010">
    <property type="component" value="Unassembled WGS sequence"/>
</dbReference>
<reference evidence="2 3" key="1">
    <citation type="submission" date="2016-01" db="EMBL/GenBank/DDBJ databases">
        <title>The new phylogeny of the genus Mycobacterium.</title>
        <authorList>
            <person name="Tarcisio F."/>
            <person name="Conor M."/>
            <person name="Antonella G."/>
            <person name="Elisabetta G."/>
            <person name="Giulia F.S."/>
            <person name="Sara T."/>
            <person name="Anna F."/>
            <person name="Clotilde B."/>
            <person name="Roberto B."/>
            <person name="Veronica D.S."/>
            <person name="Fabio R."/>
            <person name="Monica P."/>
            <person name="Olivier J."/>
            <person name="Enrico T."/>
            <person name="Nicola S."/>
        </authorList>
    </citation>
    <scope>NUCLEOTIDE SEQUENCE [LARGE SCALE GENOMIC DNA]</scope>
    <source>
        <strain evidence="2 3">DSM 44852</strain>
    </source>
</reference>
<dbReference type="AlphaFoldDB" id="A0A1X1TVH4"/>
<organism evidence="2 3">
    <name type="scientific">Mycobacterium florentinum</name>
    <dbReference type="NCBI Taxonomy" id="292462"/>
    <lineage>
        <taxon>Bacteria</taxon>
        <taxon>Bacillati</taxon>
        <taxon>Actinomycetota</taxon>
        <taxon>Actinomycetes</taxon>
        <taxon>Mycobacteriales</taxon>
        <taxon>Mycobacteriaceae</taxon>
        <taxon>Mycobacterium</taxon>
        <taxon>Mycobacterium simiae complex</taxon>
    </lineage>
</organism>
<name>A0A1X1TVH4_MYCFL</name>
<keyword evidence="3" id="KW-1185">Reference proteome</keyword>